<organism evidence="9 10">
    <name type="scientific">Mizuhopecten yessoensis</name>
    <name type="common">Japanese scallop</name>
    <name type="synonym">Patinopecten yessoensis</name>
    <dbReference type="NCBI Taxonomy" id="6573"/>
    <lineage>
        <taxon>Eukaryota</taxon>
        <taxon>Metazoa</taxon>
        <taxon>Spiralia</taxon>
        <taxon>Lophotrochozoa</taxon>
        <taxon>Mollusca</taxon>
        <taxon>Bivalvia</taxon>
        <taxon>Autobranchia</taxon>
        <taxon>Pteriomorphia</taxon>
        <taxon>Pectinida</taxon>
        <taxon>Pectinoidea</taxon>
        <taxon>Pectinidae</taxon>
        <taxon>Mizuhopecten</taxon>
    </lineage>
</organism>
<protein>
    <recommendedName>
        <fullName evidence="8">Phosphoglycerate mutase</fullName>
        <ecNumber evidence="8">5.4.2.11</ecNumber>
        <ecNumber evidence="8">5.4.2.4</ecNumber>
    </recommendedName>
</protein>
<dbReference type="EC" id="5.4.2.4" evidence="8"/>
<dbReference type="EMBL" id="NEDP02005415">
    <property type="protein sequence ID" value="OWF41231.1"/>
    <property type="molecule type" value="Genomic_DNA"/>
</dbReference>
<evidence type="ECO:0000256" key="6">
    <source>
        <dbReference type="PIRSR" id="PIRSR613078-2"/>
    </source>
</evidence>
<dbReference type="InterPro" id="IPR013078">
    <property type="entry name" value="His_Pase_superF_clade-1"/>
</dbReference>
<dbReference type="PANTHER" id="PTHR11931">
    <property type="entry name" value="PHOSPHOGLYCERATE MUTASE"/>
    <property type="match status" value="1"/>
</dbReference>
<dbReference type="Proteomes" id="UP000242188">
    <property type="component" value="Unassembled WGS sequence"/>
</dbReference>
<feature type="binding site" evidence="6">
    <location>
        <begin position="35"/>
        <end position="36"/>
    </location>
    <ligand>
        <name>substrate</name>
    </ligand>
</feature>
<evidence type="ECO:0000313" key="10">
    <source>
        <dbReference type="Proteomes" id="UP000242188"/>
    </source>
</evidence>
<dbReference type="STRING" id="6573.A0A210PXM3"/>
<dbReference type="PROSITE" id="PS00175">
    <property type="entry name" value="PG_MUTASE"/>
    <property type="match status" value="1"/>
</dbReference>
<comment type="similarity">
    <text evidence="2 8">Belongs to the phosphoglycerate mutase family. BPG-dependent PGAM subfamily.</text>
</comment>
<dbReference type="GO" id="GO:0006096">
    <property type="term" value="P:glycolytic process"/>
    <property type="evidence" value="ECO:0007669"/>
    <property type="project" value="UniProtKB-KW"/>
</dbReference>
<feature type="active site" description="Proton donor/acceptor" evidence="5">
    <location>
        <position position="101"/>
    </location>
</feature>
<evidence type="ECO:0000256" key="4">
    <source>
        <dbReference type="ARBA" id="ARBA00023235"/>
    </source>
</evidence>
<dbReference type="Pfam" id="PF00300">
    <property type="entry name" value="His_Phos_1"/>
    <property type="match status" value="1"/>
</dbReference>
<dbReference type="InterPro" id="IPR029033">
    <property type="entry name" value="His_PPase_superfam"/>
</dbReference>
<dbReference type="SMART" id="SM00855">
    <property type="entry name" value="PGAM"/>
    <property type="match status" value="1"/>
</dbReference>
<dbReference type="OrthoDB" id="354304at2759"/>
<evidence type="ECO:0000256" key="5">
    <source>
        <dbReference type="PIRSR" id="PIRSR613078-1"/>
    </source>
</evidence>
<feature type="binding site" evidence="6">
    <location>
        <position position="74"/>
    </location>
    <ligand>
        <name>substrate</name>
    </ligand>
</feature>
<evidence type="ECO:0000313" key="9">
    <source>
        <dbReference type="EMBL" id="OWF41231.1"/>
    </source>
</evidence>
<keyword evidence="4 8" id="KW-0413">Isomerase</keyword>
<gene>
    <name evidence="9" type="ORF">KP79_PYT21411</name>
</gene>
<evidence type="ECO:0000256" key="7">
    <source>
        <dbReference type="PIRSR" id="PIRSR613078-3"/>
    </source>
</evidence>
<evidence type="ECO:0000256" key="3">
    <source>
        <dbReference type="ARBA" id="ARBA00023152"/>
    </source>
</evidence>
<dbReference type="NCBIfam" id="TIGR01258">
    <property type="entry name" value="pgm_1"/>
    <property type="match status" value="1"/>
</dbReference>
<reference evidence="9 10" key="1">
    <citation type="journal article" date="2017" name="Nat. Ecol. Evol.">
        <title>Scallop genome provides insights into evolution of bilaterian karyotype and development.</title>
        <authorList>
            <person name="Wang S."/>
            <person name="Zhang J."/>
            <person name="Jiao W."/>
            <person name="Li J."/>
            <person name="Xun X."/>
            <person name="Sun Y."/>
            <person name="Guo X."/>
            <person name="Huan P."/>
            <person name="Dong B."/>
            <person name="Zhang L."/>
            <person name="Hu X."/>
            <person name="Sun X."/>
            <person name="Wang J."/>
            <person name="Zhao C."/>
            <person name="Wang Y."/>
            <person name="Wang D."/>
            <person name="Huang X."/>
            <person name="Wang R."/>
            <person name="Lv J."/>
            <person name="Li Y."/>
            <person name="Zhang Z."/>
            <person name="Liu B."/>
            <person name="Lu W."/>
            <person name="Hui Y."/>
            <person name="Liang J."/>
            <person name="Zhou Z."/>
            <person name="Hou R."/>
            <person name="Li X."/>
            <person name="Liu Y."/>
            <person name="Li H."/>
            <person name="Ning X."/>
            <person name="Lin Y."/>
            <person name="Zhao L."/>
            <person name="Xing Q."/>
            <person name="Dou J."/>
            <person name="Li Y."/>
            <person name="Mao J."/>
            <person name="Guo H."/>
            <person name="Dou H."/>
            <person name="Li T."/>
            <person name="Mu C."/>
            <person name="Jiang W."/>
            <person name="Fu Q."/>
            <person name="Fu X."/>
            <person name="Miao Y."/>
            <person name="Liu J."/>
            <person name="Yu Q."/>
            <person name="Li R."/>
            <person name="Liao H."/>
            <person name="Li X."/>
            <person name="Kong Y."/>
            <person name="Jiang Z."/>
            <person name="Chourrout D."/>
            <person name="Li R."/>
            <person name="Bao Z."/>
        </authorList>
    </citation>
    <scope>NUCLEOTIDE SEQUENCE [LARGE SCALE GENOMIC DNA]</scope>
    <source>
        <strain evidence="9 10">PY_sf001</strain>
    </source>
</reference>
<keyword evidence="3 8" id="KW-0324">Glycolysis</keyword>
<comment type="caution">
    <text evidence="9">The sequence shown here is derived from an EMBL/GenBank/DDBJ whole genome shotgun (WGS) entry which is preliminary data.</text>
</comment>
<dbReference type="InterPro" id="IPR005952">
    <property type="entry name" value="Phosphogly_mut1"/>
</dbReference>
<dbReference type="SUPFAM" id="SSF53254">
    <property type="entry name" value="Phosphoglycerate mutase-like"/>
    <property type="match status" value="1"/>
</dbReference>
<dbReference type="Gene3D" id="3.40.50.1240">
    <property type="entry name" value="Phosphoglycerate mutase-like"/>
    <property type="match status" value="1"/>
</dbReference>
<feature type="site" description="Transition state stabilizer" evidence="7">
    <location>
        <position position="192"/>
    </location>
</feature>
<evidence type="ECO:0000256" key="2">
    <source>
        <dbReference type="ARBA" id="ARBA00006717"/>
    </source>
</evidence>
<dbReference type="AlphaFoldDB" id="A0A210PXM3"/>
<proteinExistence type="inferred from homology"/>
<feature type="binding site" evidence="6">
    <location>
        <begin position="22"/>
        <end position="29"/>
    </location>
    <ligand>
        <name>substrate</name>
    </ligand>
</feature>
<name>A0A210PXM3_MIZYE</name>
<sequence length="240" mass="28391">MADISDQCPVATHPRYTLVLVRHGESEYNRENRVTGWADADLTDRGAEQARCVGQILKKNGLMFDLAFTSFLKRAIKTLYWIQDELDLHWIPVHKHWRVNERHQGAYEGNEMNSTNKHKKEAWTFEYCPPELEESDDRWRRLVDDPKYKMLSPSVLPKAESSKMALERFLHYWHSNIVPEIKAGKKVIIVAHSNTMKNFHKFLRKLKEQDVSDLRKIEQGKPLLYELDHNFDTIGWRYLE</sequence>
<feature type="active site" description="Tele-phosphohistidine intermediate" evidence="5">
    <location>
        <position position="23"/>
    </location>
</feature>
<evidence type="ECO:0000256" key="8">
    <source>
        <dbReference type="RuleBase" id="RU004511"/>
    </source>
</evidence>
<dbReference type="GO" id="GO:0004082">
    <property type="term" value="F:bisphosphoglycerate mutase activity"/>
    <property type="evidence" value="ECO:0007669"/>
    <property type="project" value="UniProtKB-EC"/>
</dbReference>
<evidence type="ECO:0000256" key="1">
    <source>
        <dbReference type="ARBA" id="ARBA00000505"/>
    </source>
</evidence>
<keyword evidence="10" id="KW-1185">Reference proteome</keyword>
<dbReference type="EC" id="5.4.2.11" evidence="8"/>
<dbReference type="CDD" id="cd07067">
    <property type="entry name" value="HP_PGM_like"/>
    <property type="match status" value="1"/>
</dbReference>
<comment type="catalytic activity">
    <reaction evidence="8">
        <text>(2R)-2-phosphoglycerate = (2R)-3-phosphoglycerate</text>
        <dbReference type="Rhea" id="RHEA:15901"/>
        <dbReference type="ChEBI" id="CHEBI:58272"/>
        <dbReference type="ChEBI" id="CHEBI:58289"/>
        <dbReference type="EC" id="5.4.2.11"/>
    </reaction>
</comment>
<dbReference type="GO" id="GO:0004619">
    <property type="term" value="F:phosphoglycerate mutase activity"/>
    <property type="evidence" value="ECO:0007669"/>
    <property type="project" value="UniProtKB-EC"/>
</dbReference>
<dbReference type="InterPro" id="IPR001345">
    <property type="entry name" value="PG/BPGM_mutase_AS"/>
</dbReference>
<comment type="catalytic activity">
    <reaction evidence="1 8">
        <text>(2R)-3-phospho-glyceroyl phosphate = (2R)-2,3-bisphosphoglycerate + H(+)</text>
        <dbReference type="Rhea" id="RHEA:17765"/>
        <dbReference type="ChEBI" id="CHEBI:15378"/>
        <dbReference type="ChEBI" id="CHEBI:57604"/>
        <dbReference type="ChEBI" id="CHEBI:58248"/>
        <dbReference type="EC" id="5.4.2.4"/>
    </reaction>
</comment>
<accession>A0A210PXM3</accession>